<feature type="compositionally biased region" description="Acidic residues" evidence="1">
    <location>
        <begin position="452"/>
        <end position="467"/>
    </location>
</feature>
<keyword evidence="3" id="KW-1185">Reference proteome</keyword>
<feature type="compositionally biased region" description="Polar residues" evidence="1">
    <location>
        <begin position="420"/>
        <end position="429"/>
    </location>
</feature>
<protein>
    <submittedName>
        <fullName evidence="2">Uncharacterized protein</fullName>
    </submittedName>
</protein>
<name>A0A1L7WRT7_9HELO</name>
<dbReference type="EMBL" id="FJOG01000006">
    <property type="protein sequence ID" value="CZR55488.1"/>
    <property type="molecule type" value="Genomic_DNA"/>
</dbReference>
<gene>
    <name evidence="2" type="ORF">PAC_05376</name>
</gene>
<evidence type="ECO:0000313" key="3">
    <source>
        <dbReference type="Proteomes" id="UP000184330"/>
    </source>
</evidence>
<accession>A0A1L7WRT7</accession>
<sequence length="493" mass="54912">MSSDACICTKYHPDGTLSRSAAKCIERNQTLSFIAKSNITFLFILYQSTRNSQIDEVLLSTSSRFPSVAFPHSTASRPSISDSLPHKLRQQPIESSYEDATVATMDQDQRESMLTALRSLARKLGPLERKAHRWGSLRGHLTECFNENYLDKHSTTILDLFHDCLDSIGSSSTASANSYRQTAPPDATSAASLLSSTSAIGNDPSSFIKVDEGFIQTTTALQGARFSYSDREDNLVGWHILKRYDLVSEVKNNRVTLTFFLQSRRKRTYKLEFKTKRKASFDVQLGSRWEDEGEELEEKFTRLKMRPNQTQVARNNAAAGVDPSAQMIPPDYLASVLLALWNGSGNGLAKDRTFLEPQAVIAPPMPVPIARPETGMRGTRQGSKVERVASPISFESRAYEAESNKTSRMSPRPNRGGHGSNASTSNSDLSDGFDHDHEDERDKCSESSAPDNIDDEGRDPASCEDDFQPPRSFFLPRNLEEECYGNPWVDDHG</sequence>
<reference evidence="2 3" key="1">
    <citation type="submission" date="2016-03" db="EMBL/GenBank/DDBJ databases">
        <authorList>
            <person name="Ploux O."/>
        </authorList>
    </citation>
    <scope>NUCLEOTIDE SEQUENCE [LARGE SCALE GENOMIC DNA]</scope>
    <source>
        <strain evidence="2 3">UAMH 11012</strain>
    </source>
</reference>
<dbReference type="AlphaFoldDB" id="A0A1L7WRT7"/>
<dbReference type="OrthoDB" id="3540823at2759"/>
<feature type="region of interest" description="Disordered" evidence="1">
    <location>
        <begin position="366"/>
        <end position="493"/>
    </location>
</feature>
<feature type="compositionally biased region" description="Basic and acidic residues" evidence="1">
    <location>
        <begin position="432"/>
        <end position="445"/>
    </location>
</feature>
<evidence type="ECO:0000313" key="2">
    <source>
        <dbReference type="EMBL" id="CZR55488.1"/>
    </source>
</evidence>
<dbReference type="Proteomes" id="UP000184330">
    <property type="component" value="Unassembled WGS sequence"/>
</dbReference>
<organism evidence="2 3">
    <name type="scientific">Phialocephala subalpina</name>
    <dbReference type="NCBI Taxonomy" id="576137"/>
    <lineage>
        <taxon>Eukaryota</taxon>
        <taxon>Fungi</taxon>
        <taxon>Dikarya</taxon>
        <taxon>Ascomycota</taxon>
        <taxon>Pezizomycotina</taxon>
        <taxon>Leotiomycetes</taxon>
        <taxon>Helotiales</taxon>
        <taxon>Mollisiaceae</taxon>
        <taxon>Phialocephala</taxon>
        <taxon>Phialocephala fortinii species complex</taxon>
    </lineage>
</organism>
<proteinExistence type="predicted"/>
<evidence type="ECO:0000256" key="1">
    <source>
        <dbReference type="SAM" id="MobiDB-lite"/>
    </source>
</evidence>